<reference evidence="2" key="1">
    <citation type="journal article" date="2020" name="Stud. Mycol.">
        <title>101 Dothideomycetes genomes: a test case for predicting lifestyles and emergence of pathogens.</title>
        <authorList>
            <person name="Haridas S."/>
            <person name="Albert R."/>
            <person name="Binder M."/>
            <person name="Bloem J."/>
            <person name="Labutti K."/>
            <person name="Salamov A."/>
            <person name="Andreopoulos B."/>
            <person name="Baker S."/>
            <person name="Barry K."/>
            <person name="Bills G."/>
            <person name="Bluhm B."/>
            <person name="Cannon C."/>
            <person name="Castanera R."/>
            <person name="Culley D."/>
            <person name="Daum C."/>
            <person name="Ezra D."/>
            <person name="Gonzalez J."/>
            <person name="Henrissat B."/>
            <person name="Kuo A."/>
            <person name="Liang C."/>
            <person name="Lipzen A."/>
            <person name="Lutzoni F."/>
            <person name="Magnuson J."/>
            <person name="Mondo S."/>
            <person name="Nolan M."/>
            <person name="Ohm R."/>
            <person name="Pangilinan J."/>
            <person name="Park H.-J."/>
            <person name="Ramirez L."/>
            <person name="Alfaro M."/>
            <person name="Sun H."/>
            <person name="Tritt A."/>
            <person name="Yoshinaga Y."/>
            <person name="Zwiers L.-H."/>
            <person name="Turgeon B."/>
            <person name="Goodwin S."/>
            <person name="Spatafora J."/>
            <person name="Crous P."/>
            <person name="Grigoriev I."/>
        </authorList>
    </citation>
    <scope>NUCLEOTIDE SEQUENCE</scope>
    <source>
        <strain evidence="2">CBS 110217</strain>
    </source>
</reference>
<keyword evidence="3" id="KW-1185">Reference proteome</keyword>
<evidence type="ECO:0000313" key="3">
    <source>
        <dbReference type="Proteomes" id="UP000799777"/>
    </source>
</evidence>
<organism evidence="2 3">
    <name type="scientific">Setomelanomma holmii</name>
    <dbReference type="NCBI Taxonomy" id="210430"/>
    <lineage>
        <taxon>Eukaryota</taxon>
        <taxon>Fungi</taxon>
        <taxon>Dikarya</taxon>
        <taxon>Ascomycota</taxon>
        <taxon>Pezizomycotina</taxon>
        <taxon>Dothideomycetes</taxon>
        <taxon>Pleosporomycetidae</taxon>
        <taxon>Pleosporales</taxon>
        <taxon>Pleosporineae</taxon>
        <taxon>Phaeosphaeriaceae</taxon>
        <taxon>Setomelanomma</taxon>
    </lineage>
</organism>
<proteinExistence type="predicted"/>
<name>A0A9P4HN23_9PLEO</name>
<dbReference type="AlphaFoldDB" id="A0A9P4HN23"/>
<dbReference type="Gene3D" id="2.170.270.10">
    <property type="entry name" value="SET domain"/>
    <property type="match status" value="1"/>
</dbReference>
<evidence type="ECO:0000313" key="2">
    <source>
        <dbReference type="EMBL" id="KAF2035976.1"/>
    </source>
</evidence>
<comment type="caution">
    <text evidence="2">The sequence shown here is derived from an EMBL/GenBank/DDBJ whole genome shotgun (WGS) entry which is preliminary data.</text>
</comment>
<protein>
    <submittedName>
        <fullName evidence="2">Uncharacterized protein</fullName>
    </submittedName>
</protein>
<dbReference type="InterPro" id="IPR046341">
    <property type="entry name" value="SET_dom_sf"/>
</dbReference>
<sequence>MPITLHTRSERKRHHPYEKKDEIDYGEQTTQIRQRRLFYACSNSTNAIIPIANSPHPGAKIPVAPSLITQTHFDPLSTHAHKAFTKRNGEHIKELCLGKYCWQTARWGSKGDVLCIGDFTGQPRNHKLDEWLTGCSDWTSKFKLRCTPGMGHGLFSKVNWSAGDILGPYLGELVPERTENAWYAHEGSIGLIFSKQKTNNIAYLDAETQGSLGAVCEPLLRF</sequence>
<accession>A0A9P4HN23</accession>
<gene>
    <name evidence="2" type="ORF">EK21DRAFT_106810</name>
</gene>
<evidence type="ECO:0000256" key="1">
    <source>
        <dbReference type="SAM" id="MobiDB-lite"/>
    </source>
</evidence>
<feature type="region of interest" description="Disordered" evidence="1">
    <location>
        <begin position="1"/>
        <end position="24"/>
    </location>
</feature>
<dbReference type="EMBL" id="ML978156">
    <property type="protein sequence ID" value="KAF2035976.1"/>
    <property type="molecule type" value="Genomic_DNA"/>
</dbReference>
<dbReference type="SUPFAM" id="SSF82199">
    <property type="entry name" value="SET domain"/>
    <property type="match status" value="1"/>
</dbReference>
<dbReference type="OrthoDB" id="308383at2759"/>
<dbReference type="Proteomes" id="UP000799777">
    <property type="component" value="Unassembled WGS sequence"/>
</dbReference>